<gene>
    <name evidence="1" type="ORF">SAMN06265222_102246</name>
</gene>
<protein>
    <recommendedName>
        <fullName evidence="3">SPOR domain-containing protein</fullName>
    </recommendedName>
</protein>
<dbReference type="EMBL" id="FXUG01000002">
    <property type="protein sequence ID" value="SMP47139.1"/>
    <property type="molecule type" value="Genomic_DNA"/>
</dbReference>
<name>A0ABY1PXY6_9BACT</name>
<evidence type="ECO:0000313" key="2">
    <source>
        <dbReference type="Proteomes" id="UP001158067"/>
    </source>
</evidence>
<reference evidence="1 2" key="1">
    <citation type="submission" date="2017-05" db="EMBL/GenBank/DDBJ databases">
        <authorList>
            <person name="Varghese N."/>
            <person name="Submissions S."/>
        </authorList>
    </citation>
    <scope>NUCLEOTIDE SEQUENCE [LARGE SCALE GENOMIC DNA]</scope>
    <source>
        <strain evidence="1 2">DSM 25457</strain>
    </source>
</reference>
<dbReference type="RefSeq" id="WP_283431571.1">
    <property type="nucleotide sequence ID" value="NZ_CAWLDM010000001.1"/>
</dbReference>
<comment type="caution">
    <text evidence="1">The sequence shown here is derived from an EMBL/GenBank/DDBJ whole genome shotgun (WGS) entry which is preliminary data.</text>
</comment>
<dbReference type="Proteomes" id="UP001158067">
    <property type="component" value="Unassembled WGS sequence"/>
</dbReference>
<keyword evidence="2" id="KW-1185">Reference proteome</keyword>
<proteinExistence type="predicted"/>
<accession>A0ABY1PXY6</accession>
<organism evidence="1 2">
    <name type="scientific">Neorhodopirellula lusitana</name>
    <dbReference type="NCBI Taxonomy" id="445327"/>
    <lineage>
        <taxon>Bacteria</taxon>
        <taxon>Pseudomonadati</taxon>
        <taxon>Planctomycetota</taxon>
        <taxon>Planctomycetia</taxon>
        <taxon>Pirellulales</taxon>
        <taxon>Pirellulaceae</taxon>
        <taxon>Neorhodopirellula</taxon>
    </lineage>
</organism>
<evidence type="ECO:0008006" key="3">
    <source>
        <dbReference type="Google" id="ProtNLM"/>
    </source>
</evidence>
<sequence>MRKRVPIVIGGGVALLVASQYLNFGLGFRDGNGIDGEAEDPALASIEEAIMEAENFTPEITPGSSANESAEMELVPVEPELPDVVDILIDGNQYWIAINASDLNQREAKTIEEILAMISTLEGDASGIRVRIARTPDAVASAEAAILLRLKEAGLPDDAVDSRRQLVER</sequence>
<evidence type="ECO:0000313" key="1">
    <source>
        <dbReference type="EMBL" id="SMP47139.1"/>
    </source>
</evidence>